<evidence type="ECO:0000313" key="9">
    <source>
        <dbReference type="Proteomes" id="UP001215151"/>
    </source>
</evidence>
<dbReference type="GO" id="GO:0005634">
    <property type="term" value="C:nucleus"/>
    <property type="evidence" value="ECO:0007669"/>
    <property type="project" value="UniProtKB-SubCell"/>
</dbReference>
<name>A0AAD7TU56_9APHY</name>
<evidence type="ECO:0000256" key="2">
    <source>
        <dbReference type="ARBA" id="ARBA00022553"/>
    </source>
</evidence>
<comment type="subcellular location">
    <subcellularLocation>
        <location evidence="1">Nucleus</location>
    </subcellularLocation>
</comment>
<keyword evidence="6" id="KW-0175">Coiled coil</keyword>
<dbReference type="GO" id="GO:0043124">
    <property type="term" value="P:negative regulation of canonical NF-kappaB signal transduction"/>
    <property type="evidence" value="ECO:0007669"/>
    <property type="project" value="InterPro"/>
</dbReference>
<reference evidence="8" key="1">
    <citation type="submission" date="2022-11" db="EMBL/GenBank/DDBJ databases">
        <title>Genome Sequence of Cubamyces cubensis.</title>
        <authorList>
            <person name="Buettner E."/>
        </authorList>
    </citation>
    <scope>NUCLEOTIDE SEQUENCE</scope>
    <source>
        <strain evidence="8">MPL-01</strain>
    </source>
</reference>
<evidence type="ECO:0000256" key="1">
    <source>
        <dbReference type="ARBA" id="ARBA00004123"/>
    </source>
</evidence>
<keyword evidence="2" id="KW-0597">Phosphoprotein</keyword>
<protein>
    <submittedName>
        <fullName evidence="8">Uncharacterized protein</fullName>
    </submittedName>
</protein>
<evidence type="ECO:0000256" key="6">
    <source>
        <dbReference type="SAM" id="Coils"/>
    </source>
</evidence>
<evidence type="ECO:0000256" key="4">
    <source>
        <dbReference type="ARBA" id="ARBA00023043"/>
    </source>
</evidence>
<keyword evidence="3" id="KW-0677">Repeat</keyword>
<dbReference type="Proteomes" id="UP001215151">
    <property type="component" value="Unassembled WGS sequence"/>
</dbReference>
<sequence length="318" mass="37878">MMFATPENAYYQPHSHHYHSPKHYHDDRASFSGRASTSHSSATQHAYPSMRRSQTLGSPHASGYEDANPWQHMAKTCAWVLEQQFAEMAEQNEETVRWIQQQQELDAMREQAIFRVVASGRRGWPAVEQMLYSDRHLLMEESARQRRRWMRDIELTIEDELRRLQAYRRESERSRAAYEKRKRVEEEQERARREREREALKLRRQAAEREAQQSYEARWAELSSTSESLGFRDVPWPMFSRPRKMEDITPARVTRFVLSPLQPGETRRDKVRNALRRWHPDRFGRILARVGEEERESVEEGVGIVVRCLNDLLERENQ</sequence>
<proteinExistence type="predicted"/>
<keyword evidence="4" id="KW-0040">ANK repeat</keyword>
<evidence type="ECO:0000256" key="5">
    <source>
        <dbReference type="ARBA" id="ARBA00023242"/>
    </source>
</evidence>
<evidence type="ECO:0000313" key="8">
    <source>
        <dbReference type="EMBL" id="KAJ8481528.1"/>
    </source>
</evidence>
<feature type="region of interest" description="Disordered" evidence="7">
    <location>
        <begin position="1"/>
        <end position="67"/>
    </location>
</feature>
<comment type="caution">
    <text evidence="8">The sequence shown here is derived from an EMBL/GenBank/DDBJ whole genome shotgun (WGS) entry which is preliminary data.</text>
</comment>
<feature type="coiled-coil region" evidence="6">
    <location>
        <begin position="150"/>
        <end position="217"/>
    </location>
</feature>
<keyword evidence="9" id="KW-1185">Reference proteome</keyword>
<gene>
    <name evidence="8" type="ORF">ONZ51_g5934</name>
</gene>
<dbReference type="AlphaFoldDB" id="A0AAD7TU56"/>
<evidence type="ECO:0000256" key="3">
    <source>
        <dbReference type="ARBA" id="ARBA00022737"/>
    </source>
</evidence>
<dbReference type="EMBL" id="JAPEVG010000134">
    <property type="protein sequence ID" value="KAJ8481528.1"/>
    <property type="molecule type" value="Genomic_DNA"/>
</dbReference>
<evidence type="ECO:0000256" key="7">
    <source>
        <dbReference type="SAM" id="MobiDB-lite"/>
    </source>
</evidence>
<organism evidence="8 9">
    <name type="scientific">Trametes cubensis</name>
    <dbReference type="NCBI Taxonomy" id="1111947"/>
    <lineage>
        <taxon>Eukaryota</taxon>
        <taxon>Fungi</taxon>
        <taxon>Dikarya</taxon>
        <taxon>Basidiomycota</taxon>
        <taxon>Agaricomycotina</taxon>
        <taxon>Agaricomycetes</taxon>
        <taxon>Polyporales</taxon>
        <taxon>Polyporaceae</taxon>
        <taxon>Trametes</taxon>
    </lineage>
</organism>
<accession>A0AAD7TU56</accession>
<keyword evidence="5" id="KW-0539">Nucleus</keyword>
<dbReference type="InterPro" id="IPR038753">
    <property type="entry name" value="NFKBIL1"/>
</dbReference>
<dbReference type="PANTHER" id="PTHR15263">
    <property type="entry name" value="I-KAPPA-B-LIKE PROTEIN IKBL"/>
    <property type="match status" value="1"/>
</dbReference>
<dbReference type="PANTHER" id="PTHR15263:SF1">
    <property type="entry name" value="NF-KAPPA-B INHIBITOR-LIKE PROTEIN 1"/>
    <property type="match status" value="1"/>
</dbReference>
<feature type="compositionally biased region" description="Low complexity" evidence="7">
    <location>
        <begin position="35"/>
        <end position="46"/>
    </location>
</feature>